<accession>C0BYD9</accession>
<evidence type="ECO:0000313" key="3">
    <source>
        <dbReference type="Proteomes" id="UP000004893"/>
    </source>
</evidence>
<dbReference type="GO" id="GO:0004029">
    <property type="term" value="F:aldehyde dehydrogenase (NAD+) activity"/>
    <property type="evidence" value="ECO:0007669"/>
    <property type="project" value="TreeGrafter"/>
</dbReference>
<protein>
    <submittedName>
        <fullName evidence="2">NAD dependent epimerase/dehydratase family protein</fullName>
    </submittedName>
</protein>
<proteinExistence type="predicted"/>
<gene>
    <name evidence="2" type="ORF">CLOHYLEM_04827</name>
</gene>
<evidence type="ECO:0000313" key="2">
    <source>
        <dbReference type="EMBL" id="EEG74866.1"/>
    </source>
</evidence>
<dbReference type="OrthoDB" id="9807212at2"/>
<evidence type="ECO:0000259" key="1">
    <source>
        <dbReference type="Pfam" id="PF01370"/>
    </source>
</evidence>
<sequence>MKKIYIITGANGHLGRAVIRLLLGTDAEVRGLILPGDTKQLFENVCYTKGDVRDRESLRPLFLNTDGAETYVIHAAGIVDISWELSAHVYDVNVSGTKNVLSLCAEYKIKRLIYVSSVHAIPEKNSLCVLQEVSRFSPREVRGGYARTKAEASQAVLNSVKKGMDAVIVHPSGMLGPDAVSGSYLMQLVEDYMSGLLPACVNGGYDFVDVRDVAAGCLLALEKGRTGECYILSNRHYEIREILHIIRDLTGGRRLPVLPAWAARAACPVIRQWARMKNRRPLYTKYSLYTLKSNDRFSHDKATSCLGYTPRDIRSTLKDTVLWIQEQNVSVPPGS</sequence>
<dbReference type="Proteomes" id="UP000004893">
    <property type="component" value="Unassembled WGS sequence"/>
</dbReference>
<dbReference type="eggNOG" id="COG0451">
    <property type="taxonomic scope" value="Bacteria"/>
</dbReference>
<dbReference type="STRING" id="553973.CLOHYLEM_04827"/>
<dbReference type="EMBL" id="ABYI02000018">
    <property type="protein sequence ID" value="EEG74866.1"/>
    <property type="molecule type" value="Genomic_DNA"/>
</dbReference>
<organism evidence="2 3">
    <name type="scientific">[Clostridium] hylemonae DSM 15053</name>
    <dbReference type="NCBI Taxonomy" id="553973"/>
    <lineage>
        <taxon>Bacteria</taxon>
        <taxon>Bacillati</taxon>
        <taxon>Bacillota</taxon>
        <taxon>Clostridia</taxon>
        <taxon>Lachnospirales</taxon>
        <taxon>Lachnospiraceae</taxon>
    </lineage>
</organism>
<dbReference type="RefSeq" id="WP_006442160.1">
    <property type="nucleotide sequence ID" value="NZ_CP036524.1"/>
</dbReference>
<name>C0BYD9_9FIRM</name>
<comment type="caution">
    <text evidence="2">The sequence shown here is derived from an EMBL/GenBank/DDBJ whole genome shotgun (WGS) entry which is preliminary data.</text>
</comment>
<feature type="domain" description="NAD-dependent epimerase/dehydratase" evidence="1">
    <location>
        <begin position="6"/>
        <end position="228"/>
    </location>
</feature>
<dbReference type="GO" id="GO:0005737">
    <property type="term" value="C:cytoplasm"/>
    <property type="evidence" value="ECO:0007669"/>
    <property type="project" value="TreeGrafter"/>
</dbReference>
<reference evidence="2" key="1">
    <citation type="submission" date="2009-02" db="EMBL/GenBank/DDBJ databases">
        <authorList>
            <person name="Fulton L."/>
            <person name="Clifton S."/>
            <person name="Fulton B."/>
            <person name="Xu J."/>
            <person name="Minx P."/>
            <person name="Pepin K.H."/>
            <person name="Johnson M."/>
            <person name="Bhonagiri V."/>
            <person name="Nash W.E."/>
            <person name="Mardis E.R."/>
            <person name="Wilson R.K."/>
        </authorList>
    </citation>
    <scope>NUCLEOTIDE SEQUENCE [LARGE SCALE GENOMIC DNA]</scope>
    <source>
        <strain evidence="2">DSM 15053</strain>
    </source>
</reference>
<dbReference type="PANTHER" id="PTHR48079:SF6">
    <property type="entry name" value="NAD(P)-BINDING DOMAIN-CONTAINING PROTEIN-RELATED"/>
    <property type="match status" value="1"/>
</dbReference>
<dbReference type="InterPro" id="IPR036291">
    <property type="entry name" value="NAD(P)-bd_dom_sf"/>
</dbReference>
<dbReference type="Gene3D" id="3.40.50.720">
    <property type="entry name" value="NAD(P)-binding Rossmann-like Domain"/>
    <property type="match status" value="1"/>
</dbReference>
<keyword evidence="3" id="KW-1185">Reference proteome</keyword>
<dbReference type="InterPro" id="IPR051783">
    <property type="entry name" value="NAD(P)-dependent_oxidoreduct"/>
</dbReference>
<dbReference type="SUPFAM" id="SSF51735">
    <property type="entry name" value="NAD(P)-binding Rossmann-fold domains"/>
    <property type="match status" value="1"/>
</dbReference>
<dbReference type="AlphaFoldDB" id="C0BYD9"/>
<dbReference type="PANTHER" id="PTHR48079">
    <property type="entry name" value="PROTEIN YEEZ"/>
    <property type="match status" value="1"/>
</dbReference>
<dbReference type="HOGENOM" id="CLU_007383_6_0_9"/>
<dbReference type="InterPro" id="IPR001509">
    <property type="entry name" value="Epimerase_deHydtase"/>
</dbReference>
<reference evidence="2" key="2">
    <citation type="submission" date="2013-06" db="EMBL/GenBank/DDBJ databases">
        <title>Draft genome sequence of Clostridium hylemonae (DSM 15053).</title>
        <authorList>
            <person name="Sudarsanam P."/>
            <person name="Ley R."/>
            <person name="Guruge J."/>
            <person name="Turnbaugh P.J."/>
            <person name="Mahowald M."/>
            <person name="Liep D."/>
            <person name="Gordon J."/>
        </authorList>
    </citation>
    <scope>NUCLEOTIDE SEQUENCE</scope>
    <source>
        <strain evidence="2">DSM 15053</strain>
    </source>
</reference>
<dbReference type="Pfam" id="PF01370">
    <property type="entry name" value="Epimerase"/>
    <property type="match status" value="1"/>
</dbReference>